<accession>A0A4Y2DIS1</accession>
<evidence type="ECO:0000256" key="6">
    <source>
        <dbReference type="ARBA" id="ARBA00023125"/>
    </source>
</evidence>
<dbReference type="SMART" id="SM01109">
    <property type="entry name" value="CUT"/>
    <property type="match status" value="3"/>
</dbReference>
<dbReference type="InterPro" id="IPR017970">
    <property type="entry name" value="Homeobox_CS"/>
</dbReference>
<dbReference type="PROSITE" id="PS51042">
    <property type="entry name" value="CUT"/>
    <property type="match status" value="3"/>
</dbReference>
<feature type="region of interest" description="Disordered" evidence="14">
    <location>
        <begin position="253"/>
        <end position="307"/>
    </location>
</feature>
<dbReference type="FunFam" id="1.10.10.60:FF:000298">
    <property type="entry name" value="Homeobox protein cut-like"/>
    <property type="match status" value="1"/>
</dbReference>
<feature type="compositionally biased region" description="Polar residues" evidence="14">
    <location>
        <begin position="618"/>
        <end position="629"/>
    </location>
</feature>
<dbReference type="SUPFAM" id="SSF47413">
    <property type="entry name" value="lambda repressor-like DNA-binding domains"/>
    <property type="match status" value="3"/>
</dbReference>
<dbReference type="Gene3D" id="1.10.10.60">
    <property type="entry name" value="Homeodomain-like"/>
    <property type="match status" value="1"/>
</dbReference>
<feature type="compositionally biased region" description="Polar residues" evidence="14">
    <location>
        <begin position="253"/>
        <end position="264"/>
    </location>
</feature>
<evidence type="ECO:0000259" key="16">
    <source>
        <dbReference type="PROSITE" id="PS51042"/>
    </source>
</evidence>
<feature type="compositionally biased region" description="Pro residues" evidence="14">
    <location>
        <begin position="801"/>
        <end position="810"/>
    </location>
</feature>
<keyword evidence="18" id="KW-1185">Reference proteome</keyword>
<dbReference type="InterPro" id="IPR009057">
    <property type="entry name" value="Homeodomain-like_sf"/>
</dbReference>
<feature type="compositionally biased region" description="Low complexity" evidence="14">
    <location>
        <begin position="778"/>
        <end position="800"/>
    </location>
</feature>
<dbReference type="SMART" id="SM00389">
    <property type="entry name" value="HOX"/>
    <property type="match status" value="1"/>
</dbReference>
<dbReference type="PROSITE" id="PS00027">
    <property type="entry name" value="HOMEOBOX_1"/>
    <property type="match status" value="1"/>
</dbReference>
<name>A0A4Y2DIS1_ARAVE</name>
<keyword evidence="5 13" id="KW-0175">Coiled coil</keyword>
<evidence type="ECO:0000256" key="12">
    <source>
        <dbReference type="RuleBase" id="RU361129"/>
    </source>
</evidence>
<feature type="compositionally biased region" description="Basic and acidic residues" evidence="14">
    <location>
        <begin position="1132"/>
        <end position="1149"/>
    </location>
</feature>
<dbReference type="InterPro" id="IPR003350">
    <property type="entry name" value="CUT_dom"/>
</dbReference>
<dbReference type="PANTHER" id="PTHR14043:SF2">
    <property type="entry name" value="HOMEOBOX PROTEIN CUT"/>
    <property type="match status" value="1"/>
</dbReference>
<dbReference type="SUPFAM" id="SSF46689">
    <property type="entry name" value="Homeodomain-like"/>
    <property type="match status" value="1"/>
</dbReference>
<sequence>MDSLPLRLALRYGLVYKEGSALPFAPELFASEISLLSRLKANLLERPSRTRMVCWNRPGLSSAGPKWVQDSKDCMTARLQWPLTSLKFYKEKKDLPSCALLSLLLLLMSLTVFALCEAAVGRAALGEECLNDECEDEEQMKDRIGRREEEERMTQSPDTLIGSINLHMELATKKREVSHLVDEMQRLQSSINNLKEISTSKISQLQDAVTEKDRVIKDLAEKLLRQQDYSDLKRELRLLKALDMGGWQSWGTEQMESASPTTDKTPSEPPDTNGARMTPPSEDESAGGPEEPSSASTPPSASTVDPIDSASTEQLQRYLRINVDRFCGESLNTLTIARCVRELLSVNNIGQRLFAKLVLGLSQGTVSELLSKPKPWDKLTEKGRDSYRKMHAWACDQHCVMLLKSMLPKKGREGSSKPETEDRNAPSNQETTCPTSSGTEDNNNNTPEVSIASHPHIPHKDMRHHMHHMGHHPMYADVMNGSKAFCHYGPEFPPVMLAHIYQEELLKLIGKRMKEGQPEEQVKQAQDEIRQALAIYHRELTLLAAQGSHHPDPSCHACPMHRRQDCGIPFCRDQPACCLPHPQQQNPHDHGGFFPSDAMKVLSPYSGASPLIPLPPEGQQTSNSEESSPLQRMQSITNSLLNQAAAPSFNTLPQRPMKAVLPPITQQQFDHYNNLNTEDIVKRVKEQLSQYSISQRLFGESVLGLSQGSVSDLLARPKPWHMLTQKGREPFIRMKMFLEDENAVHKLVASQYKIAPERLMRMGGYGGVPVPPAGPNRFSPVSSSEPSFPSHHQAPSKPSHPSSPQPPSTPESPSAPLTAHSPSGSAALPSSANLKGAGPPGRRGNRCLAPYVQPSVYEMAAVTTDLDTQIITARIKETLTVHNIGQKLFGEAVLGLSQGSVSELLSKPKPWHMLSIKGREPFIRMQLWLNDPSNVEKLQAIKTERREANKRRRNALDADGPSPLLPCVDQQQQFPLDPIFLYPSSSKKPRILFSEEQKEALKLAYNLDPYPSTAVMEFLSSELGLSVRTITNWFHNHRMRLKQQNQEPDPPPYPPPENTTSFDPIRFRLLLGQRLAEMCKNQQGSANQMLPYFSEAQRAMCPLPGLSGVPLPVSKPDVDNTLDLSVSSHQYPQKEDKPEKEEDSDRRSTESAPTRASSSSSSQLTHSAAIDLTPSADKPNASFNSRMSPLGFPRAPSTKASLDLSFSTFQKLSGHDVPSSTAPHNLSLDLALRNTTPDIEAILRGASTRMDLHSRGSAMDSPVDLREEKRPNISASSTSSSSNRRKAAAPQWVDPGLDLSPDSDLVGFEDDDDDEDTNEILDASSAGTSQVINGVCVRQTDFSARSAGVDSVMRVEPNELPFCNANKKEDESAKLEREQNIRRLERAITEHDEGWDDISDDDEICSKS</sequence>
<evidence type="ECO:0000256" key="13">
    <source>
        <dbReference type="SAM" id="Coils"/>
    </source>
</evidence>
<keyword evidence="6 10" id="KW-0238">DNA-binding</keyword>
<feature type="coiled-coil region" evidence="13">
    <location>
        <begin position="170"/>
        <end position="222"/>
    </location>
</feature>
<dbReference type="InterPro" id="IPR010982">
    <property type="entry name" value="Lambda_DNA-bd_dom_sf"/>
</dbReference>
<dbReference type="PROSITE" id="PS50071">
    <property type="entry name" value="HOMEOBOX_2"/>
    <property type="match status" value="1"/>
</dbReference>
<evidence type="ECO:0000259" key="15">
    <source>
        <dbReference type="PROSITE" id="PS50071"/>
    </source>
</evidence>
<dbReference type="OrthoDB" id="6428488at2759"/>
<feature type="DNA-binding region" description="Homeobox" evidence="10">
    <location>
        <begin position="986"/>
        <end position="1045"/>
    </location>
</feature>
<keyword evidence="8 12" id="KW-0804">Transcription</keyword>
<evidence type="ECO:0000313" key="18">
    <source>
        <dbReference type="Proteomes" id="UP000499080"/>
    </source>
</evidence>
<dbReference type="FunFam" id="1.10.260.40:FF:000004">
    <property type="entry name" value="Cut-like homeobox 1a"/>
    <property type="match status" value="1"/>
</dbReference>
<feature type="region of interest" description="Disordered" evidence="14">
    <location>
        <begin position="1041"/>
        <end position="1062"/>
    </location>
</feature>
<dbReference type="Pfam" id="PF02376">
    <property type="entry name" value="CUT"/>
    <property type="match status" value="3"/>
</dbReference>
<proteinExistence type="inferred from homology"/>
<dbReference type="Proteomes" id="UP000499080">
    <property type="component" value="Unassembled WGS sequence"/>
</dbReference>
<organism evidence="17 18">
    <name type="scientific">Araneus ventricosus</name>
    <name type="common">Orbweaver spider</name>
    <name type="synonym">Epeira ventricosa</name>
    <dbReference type="NCBI Taxonomy" id="182803"/>
    <lineage>
        <taxon>Eukaryota</taxon>
        <taxon>Metazoa</taxon>
        <taxon>Ecdysozoa</taxon>
        <taxon>Arthropoda</taxon>
        <taxon>Chelicerata</taxon>
        <taxon>Arachnida</taxon>
        <taxon>Araneae</taxon>
        <taxon>Araneomorphae</taxon>
        <taxon>Entelegynae</taxon>
        <taxon>Araneoidea</taxon>
        <taxon>Araneidae</taxon>
        <taxon>Araneus</taxon>
    </lineage>
</organism>
<dbReference type="GO" id="GO:0000981">
    <property type="term" value="F:DNA-binding transcription factor activity, RNA polymerase II-specific"/>
    <property type="evidence" value="ECO:0007669"/>
    <property type="project" value="InterPro"/>
</dbReference>
<evidence type="ECO:0000256" key="10">
    <source>
        <dbReference type="PROSITE-ProRule" id="PRU00108"/>
    </source>
</evidence>
<evidence type="ECO:0000256" key="14">
    <source>
        <dbReference type="SAM" id="MobiDB-lite"/>
    </source>
</evidence>
<feature type="domain" description="CUT" evidence="16">
    <location>
        <begin position="322"/>
        <end position="409"/>
    </location>
</feature>
<feature type="compositionally biased region" description="Basic and acidic residues" evidence="14">
    <location>
        <begin position="410"/>
        <end position="424"/>
    </location>
</feature>
<keyword evidence="9 10" id="KW-0539">Nucleus</keyword>
<feature type="compositionally biased region" description="Polar residues" evidence="14">
    <location>
        <begin position="425"/>
        <end position="448"/>
    </location>
</feature>
<evidence type="ECO:0000256" key="11">
    <source>
        <dbReference type="RuleBase" id="RU000682"/>
    </source>
</evidence>
<gene>
    <name evidence="17" type="primary">ct_2</name>
    <name evidence="17" type="ORF">AVEN_258440_1</name>
</gene>
<feature type="compositionally biased region" description="Low complexity" evidence="14">
    <location>
        <begin position="1150"/>
        <end position="1169"/>
    </location>
</feature>
<dbReference type="GO" id="GO:0000977">
    <property type="term" value="F:RNA polymerase II transcription regulatory region sequence-specific DNA binding"/>
    <property type="evidence" value="ECO:0007669"/>
    <property type="project" value="TreeGrafter"/>
</dbReference>
<evidence type="ECO:0000256" key="5">
    <source>
        <dbReference type="ARBA" id="ARBA00023054"/>
    </source>
</evidence>
<feature type="domain" description="Homeobox" evidence="15">
    <location>
        <begin position="984"/>
        <end position="1044"/>
    </location>
</feature>
<feature type="region of interest" description="Disordered" evidence="14">
    <location>
        <begin position="1112"/>
        <end position="1197"/>
    </location>
</feature>
<protein>
    <recommendedName>
        <fullName evidence="12">Homeobox protein cut-like</fullName>
    </recommendedName>
</protein>
<dbReference type="Pfam" id="PF00046">
    <property type="entry name" value="Homeodomain"/>
    <property type="match status" value="1"/>
</dbReference>
<keyword evidence="4 12" id="KW-0805">Transcription regulation</keyword>
<dbReference type="InterPro" id="IPR001356">
    <property type="entry name" value="HD"/>
</dbReference>
<evidence type="ECO:0000313" key="17">
    <source>
        <dbReference type="EMBL" id="GBM15898.1"/>
    </source>
</evidence>
<feature type="compositionally biased region" description="Acidic residues" evidence="14">
    <location>
        <begin position="1307"/>
        <end position="1319"/>
    </location>
</feature>
<feature type="compositionally biased region" description="Low complexity" evidence="14">
    <location>
        <begin position="289"/>
        <end position="303"/>
    </location>
</feature>
<feature type="region of interest" description="Disordered" evidence="14">
    <location>
        <begin position="407"/>
        <end position="464"/>
    </location>
</feature>
<feature type="compositionally biased region" description="Low complexity" evidence="14">
    <location>
        <begin position="811"/>
        <end position="832"/>
    </location>
</feature>
<feature type="compositionally biased region" description="Polar residues" evidence="14">
    <location>
        <begin position="1122"/>
        <end position="1131"/>
    </location>
</feature>
<evidence type="ECO:0000256" key="9">
    <source>
        <dbReference type="ARBA" id="ARBA00023242"/>
    </source>
</evidence>
<comment type="caution">
    <text evidence="17">The sequence shown here is derived from an EMBL/GenBank/DDBJ whole genome shotgun (WGS) entry which is preliminary data.</text>
</comment>
<dbReference type="PANTHER" id="PTHR14043">
    <property type="entry name" value="CCAAT DISPLACEMENT PROTEIN-RELATED"/>
    <property type="match status" value="1"/>
</dbReference>
<dbReference type="EMBL" id="BGPR01000365">
    <property type="protein sequence ID" value="GBM15898.1"/>
    <property type="molecule type" value="Genomic_DNA"/>
</dbReference>
<evidence type="ECO:0000256" key="1">
    <source>
        <dbReference type="ARBA" id="ARBA00004123"/>
    </source>
</evidence>
<evidence type="ECO:0000256" key="7">
    <source>
        <dbReference type="ARBA" id="ARBA00023155"/>
    </source>
</evidence>
<evidence type="ECO:0000256" key="2">
    <source>
        <dbReference type="ARBA" id="ARBA00008190"/>
    </source>
</evidence>
<feature type="domain" description="CUT" evidence="16">
    <location>
        <begin position="666"/>
        <end position="753"/>
    </location>
</feature>
<feature type="compositionally biased region" description="Pro residues" evidence="14">
    <location>
        <begin position="1048"/>
        <end position="1057"/>
    </location>
</feature>
<keyword evidence="7 10" id="KW-0371">Homeobox</keyword>
<keyword evidence="3" id="KW-0677">Repeat</keyword>
<feature type="region of interest" description="Disordered" evidence="14">
    <location>
        <begin position="771"/>
        <end position="846"/>
    </location>
</feature>
<comment type="similarity">
    <text evidence="2 12">Belongs to the CUT homeobox family.</text>
</comment>
<comment type="subcellular location">
    <subcellularLocation>
        <location evidence="1 10 11">Nucleus</location>
    </subcellularLocation>
</comment>
<feature type="compositionally biased region" description="Low complexity" evidence="14">
    <location>
        <begin position="1293"/>
        <end position="1306"/>
    </location>
</feature>
<reference evidence="17 18" key="1">
    <citation type="journal article" date="2019" name="Sci. Rep.">
        <title>Orb-weaving spider Araneus ventricosus genome elucidates the spidroin gene catalogue.</title>
        <authorList>
            <person name="Kono N."/>
            <person name="Nakamura H."/>
            <person name="Ohtoshi R."/>
            <person name="Moran D.A.P."/>
            <person name="Shinohara A."/>
            <person name="Yoshida Y."/>
            <person name="Fujiwara M."/>
            <person name="Mori M."/>
            <person name="Tomita M."/>
            <person name="Arakawa K."/>
        </authorList>
    </citation>
    <scope>NUCLEOTIDE SEQUENCE [LARGE SCALE GENOMIC DNA]</scope>
</reference>
<dbReference type="FunFam" id="1.10.260.40:FF:000027">
    <property type="entry name" value="Homeobox protein cut-like"/>
    <property type="match status" value="1"/>
</dbReference>
<feature type="region of interest" description="Disordered" evidence="14">
    <location>
        <begin position="1252"/>
        <end position="1325"/>
    </location>
</feature>
<dbReference type="GO" id="GO:0030154">
    <property type="term" value="P:cell differentiation"/>
    <property type="evidence" value="ECO:0007669"/>
    <property type="project" value="UniProtKB-ARBA"/>
</dbReference>
<dbReference type="GO" id="GO:0005634">
    <property type="term" value="C:nucleus"/>
    <property type="evidence" value="ECO:0007669"/>
    <property type="project" value="UniProtKB-SubCell"/>
</dbReference>
<dbReference type="CDD" id="cd00086">
    <property type="entry name" value="homeodomain"/>
    <property type="match status" value="1"/>
</dbReference>
<evidence type="ECO:0000256" key="3">
    <source>
        <dbReference type="ARBA" id="ARBA00022737"/>
    </source>
</evidence>
<feature type="region of interest" description="Disordered" evidence="14">
    <location>
        <begin position="606"/>
        <end position="629"/>
    </location>
</feature>
<feature type="domain" description="CUT" evidence="16">
    <location>
        <begin position="857"/>
        <end position="944"/>
    </location>
</feature>
<evidence type="ECO:0000256" key="8">
    <source>
        <dbReference type="ARBA" id="ARBA00023163"/>
    </source>
</evidence>
<dbReference type="Gene3D" id="1.10.260.40">
    <property type="entry name" value="lambda repressor-like DNA-binding domains"/>
    <property type="match status" value="3"/>
</dbReference>
<evidence type="ECO:0000256" key="4">
    <source>
        <dbReference type="ARBA" id="ARBA00023015"/>
    </source>
</evidence>